<evidence type="ECO:0000313" key="2">
    <source>
        <dbReference type="Proteomes" id="UP000729357"/>
    </source>
</evidence>
<reference evidence="1" key="1">
    <citation type="journal article" date="2021" name="J Fungi (Basel)">
        <title>Virulence traits and population genomics of the black yeast Aureobasidium melanogenum.</title>
        <authorList>
            <person name="Cernosa A."/>
            <person name="Sun X."/>
            <person name="Gostincar C."/>
            <person name="Fang C."/>
            <person name="Gunde-Cimerman N."/>
            <person name="Song Z."/>
        </authorList>
    </citation>
    <scope>NUCLEOTIDE SEQUENCE</scope>
    <source>
        <strain evidence="1">EXF-9298</strain>
    </source>
</reference>
<gene>
    <name evidence="1" type="ORF">KCU98_g7256</name>
</gene>
<proteinExistence type="predicted"/>
<name>A0A9P8FRQ1_AURME</name>
<keyword evidence="2" id="KW-1185">Reference proteome</keyword>
<feature type="non-terminal residue" evidence="1">
    <location>
        <position position="424"/>
    </location>
</feature>
<evidence type="ECO:0000313" key="1">
    <source>
        <dbReference type="EMBL" id="KAG9981747.1"/>
    </source>
</evidence>
<dbReference type="Proteomes" id="UP000729357">
    <property type="component" value="Unassembled WGS sequence"/>
</dbReference>
<organism evidence="1 2">
    <name type="scientific">Aureobasidium melanogenum</name>
    <name type="common">Aureobasidium pullulans var. melanogenum</name>
    <dbReference type="NCBI Taxonomy" id="46634"/>
    <lineage>
        <taxon>Eukaryota</taxon>
        <taxon>Fungi</taxon>
        <taxon>Dikarya</taxon>
        <taxon>Ascomycota</taxon>
        <taxon>Pezizomycotina</taxon>
        <taxon>Dothideomycetes</taxon>
        <taxon>Dothideomycetidae</taxon>
        <taxon>Dothideales</taxon>
        <taxon>Saccotheciaceae</taxon>
        <taxon>Aureobasidium</taxon>
    </lineage>
</organism>
<dbReference type="EMBL" id="JAHFXS010000807">
    <property type="protein sequence ID" value="KAG9981747.1"/>
    <property type="molecule type" value="Genomic_DNA"/>
</dbReference>
<reference evidence="1" key="2">
    <citation type="submission" date="2021-08" db="EMBL/GenBank/DDBJ databases">
        <authorList>
            <person name="Gostincar C."/>
            <person name="Sun X."/>
            <person name="Song Z."/>
            <person name="Gunde-Cimerman N."/>
        </authorList>
    </citation>
    <scope>NUCLEOTIDE SEQUENCE</scope>
    <source>
        <strain evidence="1">EXF-9298</strain>
    </source>
</reference>
<accession>A0A9P8FRQ1</accession>
<dbReference type="AlphaFoldDB" id="A0A9P8FRQ1"/>
<protein>
    <submittedName>
        <fullName evidence="1">Uncharacterized protein</fullName>
    </submittedName>
</protein>
<sequence length="424" mass="48340">MSSEDLEQIHIRRFLHQLERMRFSSREATQARDLVVAVWVDCPKYLLPETYKHTSLPHLLDDAVAQLERNYGISLVTSIPRGLFGAVEQPFFWRPSTHLQRQPAVQNIKQVYGAILSALHPYAFECFPNGDTKNIAILSSGPLETTQGTTFQDYEEVFSKCSCEDAFEFIASVSRFWSLITMLDLSKWRSMVNSSGDLNKDQQDFRGFLSGLLNRRLARDDPYNQRDIHRLFPWYQNQQGTTSWQSGRDGDHCNFVYRIVCNILYIDETLAREAGLRVIVDFGCDREGGPRLGLANGHRATSLEHAGTPTYTITPYAPSSARDPSHKGVLFQMSLNGSLGEDLENGTHVYQDYEMVGVWIDHGIHDRRHGVHAPIFNYGMLYDLGKQKDDFDDEEVQTQLLEILTPDEAEMQLQLLASLNLLTL</sequence>
<comment type="caution">
    <text evidence="1">The sequence shown here is derived from an EMBL/GenBank/DDBJ whole genome shotgun (WGS) entry which is preliminary data.</text>
</comment>